<dbReference type="SUPFAM" id="SSF52540">
    <property type="entry name" value="P-loop containing nucleoside triphosphate hydrolases"/>
    <property type="match status" value="1"/>
</dbReference>
<comment type="caution">
    <text evidence="1">The sequence shown here is derived from an EMBL/GenBank/DDBJ whole genome shotgun (WGS) entry which is preliminary data.</text>
</comment>
<evidence type="ECO:0000313" key="2">
    <source>
        <dbReference type="Proteomes" id="UP000230914"/>
    </source>
</evidence>
<dbReference type="InterPro" id="IPR027417">
    <property type="entry name" value="P-loop_NTPase"/>
</dbReference>
<name>A0A2G6KBU6_9ACTN</name>
<gene>
    <name evidence="1" type="ORF">CSA55_02295</name>
</gene>
<dbReference type="EMBL" id="PDSL01000037">
    <property type="protein sequence ID" value="PIE33141.1"/>
    <property type="molecule type" value="Genomic_DNA"/>
</dbReference>
<reference evidence="1 2" key="1">
    <citation type="submission" date="2017-10" db="EMBL/GenBank/DDBJ databases">
        <title>Novel microbial diversity and functional potential in the marine mammal oral microbiome.</title>
        <authorList>
            <person name="Dudek N.K."/>
            <person name="Sun C.L."/>
            <person name="Burstein D."/>
            <person name="Kantor R.S."/>
            <person name="Aliaga Goltsman D.S."/>
            <person name="Bik E.M."/>
            <person name="Thomas B.C."/>
            <person name="Banfield J.F."/>
            <person name="Relman D.A."/>
        </authorList>
    </citation>
    <scope>NUCLEOTIDE SEQUENCE [LARGE SCALE GENOMIC DNA]</scope>
    <source>
        <strain evidence="1">DOLJORAL78_61_10</strain>
    </source>
</reference>
<evidence type="ECO:0000313" key="1">
    <source>
        <dbReference type="EMBL" id="PIE33141.1"/>
    </source>
</evidence>
<dbReference type="AlphaFoldDB" id="A0A2G6KBU6"/>
<evidence type="ECO:0008006" key="3">
    <source>
        <dbReference type="Google" id="ProtNLM"/>
    </source>
</evidence>
<accession>A0A2G6KBU6</accession>
<organism evidence="1 2">
    <name type="scientific">Ilumatobacter coccineus</name>
    <dbReference type="NCBI Taxonomy" id="467094"/>
    <lineage>
        <taxon>Bacteria</taxon>
        <taxon>Bacillati</taxon>
        <taxon>Actinomycetota</taxon>
        <taxon>Acidimicrobiia</taxon>
        <taxon>Acidimicrobiales</taxon>
        <taxon>Ilumatobacteraceae</taxon>
        <taxon>Ilumatobacter</taxon>
    </lineage>
</organism>
<protein>
    <recommendedName>
        <fullName evidence="3">CobQ/CobB/MinD/ParA nucleotide binding domain-containing protein</fullName>
    </recommendedName>
</protein>
<sequence length="209" mass="22202">MEDSDMITLCWAAKGGSGTTVTVAALALSSTTPTVIVDLDGDLPTVLGIDEPSVGVVDWLAGDTPADHLSRLSHPITDQVTLVPAGRPWRSAHIAPHRWDTLIDHLSGRVVVDAGTGPPPPQLYQRADERFLVTRACYLSLTAAVRGPTPTGIILVDEPGRRLKARDIETACQAPLVSRILVDPTVASAVDTGLLAHRLPRSLRHLLAA</sequence>
<dbReference type="Gene3D" id="3.40.50.300">
    <property type="entry name" value="P-loop containing nucleotide triphosphate hydrolases"/>
    <property type="match status" value="1"/>
</dbReference>
<proteinExistence type="predicted"/>
<dbReference type="Proteomes" id="UP000230914">
    <property type="component" value="Unassembled WGS sequence"/>
</dbReference>